<dbReference type="RefSeq" id="WP_076556115.1">
    <property type="nucleotide sequence ID" value="NZ_FTNU01000023.1"/>
</dbReference>
<evidence type="ECO:0000313" key="2">
    <source>
        <dbReference type="EMBL" id="SIS07421.1"/>
    </source>
</evidence>
<dbReference type="EMBL" id="FTNU01000023">
    <property type="protein sequence ID" value="SIS07421.1"/>
    <property type="molecule type" value="Genomic_DNA"/>
</dbReference>
<dbReference type="Proteomes" id="UP000187495">
    <property type="component" value="Unassembled WGS sequence"/>
</dbReference>
<organism evidence="2 3">
    <name type="scientific">Moraxella cuniculi DSM 21768</name>
    <dbReference type="NCBI Taxonomy" id="1122245"/>
    <lineage>
        <taxon>Bacteria</taxon>
        <taxon>Pseudomonadati</taxon>
        <taxon>Pseudomonadota</taxon>
        <taxon>Gammaproteobacteria</taxon>
        <taxon>Moraxellales</taxon>
        <taxon>Moraxellaceae</taxon>
        <taxon>Moraxella</taxon>
    </lineage>
</organism>
<accession>A0A1N7G4D5</accession>
<keyword evidence="3" id="KW-1185">Reference proteome</keyword>
<feature type="transmembrane region" description="Helical" evidence="1">
    <location>
        <begin position="62"/>
        <end position="85"/>
    </location>
</feature>
<evidence type="ECO:0000313" key="3">
    <source>
        <dbReference type="Proteomes" id="UP000187495"/>
    </source>
</evidence>
<keyword evidence="1" id="KW-0472">Membrane</keyword>
<protein>
    <submittedName>
        <fullName evidence="2">Uncharacterized protein</fullName>
    </submittedName>
</protein>
<dbReference type="AlphaFoldDB" id="A0A1N7G4D5"/>
<name>A0A1N7G4D5_9GAMM</name>
<reference evidence="3" key="1">
    <citation type="submission" date="2017-01" db="EMBL/GenBank/DDBJ databases">
        <authorList>
            <person name="Varghese N."/>
            <person name="Submissions S."/>
        </authorList>
    </citation>
    <scope>NUCLEOTIDE SEQUENCE [LARGE SCALE GENOMIC DNA]</scope>
    <source>
        <strain evidence="3">DSM 21768</strain>
    </source>
</reference>
<gene>
    <name evidence="2" type="ORF">SAMN02745664_12320</name>
</gene>
<proteinExistence type="predicted"/>
<sequence length="86" mass="9685">MVDISKIQQDIAESQARANKTYVDIEGIRQSIEQSRATVEKIHQDVVESRANTKKIEKEARLYPYVTLGAAMVGGLIVFVLTRFFA</sequence>
<keyword evidence="1" id="KW-0812">Transmembrane</keyword>
<dbReference type="STRING" id="34061.B0189_09695"/>
<evidence type="ECO:0000256" key="1">
    <source>
        <dbReference type="SAM" id="Phobius"/>
    </source>
</evidence>
<keyword evidence="1" id="KW-1133">Transmembrane helix</keyword>